<sequence>MILPPFFNLLFNLFHVSACCSSGIKLPFAKRSTRIPENPSLISASRASPM</sequence>
<protein>
    <submittedName>
        <fullName evidence="1">Uncharacterized protein</fullName>
    </submittedName>
</protein>
<dbReference type="EMBL" id="CM037027">
    <property type="protein sequence ID" value="KAH7658844.1"/>
    <property type="molecule type" value="Genomic_DNA"/>
</dbReference>
<evidence type="ECO:0000313" key="1">
    <source>
        <dbReference type="EMBL" id="KAH7658844.1"/>
    </source>
</evidence>
<gene>
    <name evidence="1" type="ORF">IHE45_17G116900</name>
</gene>
<comment type="caution">
    <text evidence="1">The sequence shown here is derived from an EMBL/GenBank/DDBJ whole genome shotgun (WGS) entry which is preliminary data.</text>
</comment>
<name>A0ACB7UEU0_DIOAL</name>
<accession>A0ACB7UEU0</accession>
<organism evidence="1 2">
    <name type="scientific">Dioscorea alata</name>
    <name type="common">Purple yam</name>
    <dbReference type="NCBI Taxonomy" id="55571"/>
    <lineage>
        <taxon>Eukaryota</taxon>
        <taxon>Viridiplantae</taxon>
        <taxon>Streptophyta</taxon>
        <taxon>Embryophyta</taxon>
        <taxon>Tracheophyta</taxon>
        <taxon>Spermatophyta</taxon>
        <taxon>Magnoliopsida</taxon>
        <taxon>Liliopsida</taxon>
        <taxon>Dioscoreales</taxon>
        <taxon>Dioscoreaceae</taxon>
        <taxon>Dioscorea</taxon>
    </lineage>
</organism>
<reference evidence="2" key="1">
    <citation type="journal article" date="2022" name="Nat. Commun.">
        <title>Chromosome evolution and the genetic basis of agronomically important traits in greater yam.</title>
        <authorList>
            <person name="Bredeson J.V."/>
            <person name="Lyons J.B."/>
            <person name="Oniyinde I.O."/>
            <person name="Okereke N.R."/>
            <person name="Kolade O."/>
            <person name="Nnabue I."/>
            <person name="Nwadili C.O."/>
            <person name="Hribova E."/>
            <person name="Parker M."/>
            <person name="Nwogha J."/>
            <person name="Shu S."/>
            <person name="Carlson J."/>
            <person name="Kariba R."/>
            <person name="Muthemba S."/>
            <person name="Knop K."/>
            <person name="Barton G.J."/>
            <person name="Sherwood A.V."/>
            <person name="Lopez-Montes A."/>
            <person name="Asiedu R."/>
            <person name="Jamnadass R."/>
            <person name="Muchugi A."/>
            <person name="Goodstein D."/>
            <person name="Egesi C.N."/>
            <person name="Featherston J."/>
            <person name="Asfaw A."/>
            <person name="Simpson G.G."/>
            <person name="Dolezel J."/>
            <person name="Hendre P.S."/>
            <person name="Van Deynze A."/>
            <person name="Kumar P.L."/>
            <person name="Obidiegwu J.E."/>
            <person name="Bhattacharjee R."/>
            <person name="Rokhsar D.S."/>
        </authorList>
    </citation>
    <scope>NUCLEOTIDE SEQUENCE [LARGE SCALE GENOMIC DNA]</scope>
    <source>
        <strain evidence="2">cv. TDa95/00328</strain>
    </source>
</reference>
<evidence type="ECO:0000313" key="2">
    <source>
        <dbReference type="Proteomes" id="UP000827976"/>
    </source>
</evidence>
<dbReference type="Proteomes" id="UP000827976">
    <property type="component" value="Chromosome 17"/>
</dbReference>
<keyword evidence="2" id="KW-1185">Reference proteome</keyword>
<proteinExistence type="predicted"/>